<evidence type="ECO:0000256" key="7">
    <source>
        <dbReference type="ARBA" id="ARBA00023295"/>
    </source>
</evidence>
<evidence type="ECO:0000256" key="4">
    <source>
        <dbReference type="ARBA" id="ARBA00022729"/>
    </source>
</evidence>
<dbReference type="PANTHER" id="PTHR31490:SF88">
    <property type="entry name" value="BETA-XYLANASE"/>
    <property type="match status" value="1"/>
</dbReference>
<evidence type="ECO:0000256" key="9">
    <source>
        <dbReference type="RuleBase" id="RU361174"/>
    </source>
</evidence>
<sequence>MRRITMTLAAGAAAAALAVTLPASARWHTGDPQDQSLRALAADHGLYVGTAIDVGALSDPTYSQIAASQFSTVTAENAMKWETIEPERGVYNWAPAEQFMAFAKAHDQKVRGHVLVWQNQLPAWLTEGVADGSISKAELRGILHDYITAVVTHFQGRIWQWDVVNEAVTDPWDSPDGHITYKGFWYENLGAGYIADAFRWARAADRQALLTYNDYNIDAFGDGGPLDKTQFVYDMVKDLRAQGVPIDVVGSQAHLSTRYGNYSPFQIADAQQKFASLGVATALTEVDVRNLMPAEQTGDTMNPLLQAQAYDYSALMQGCLASRHCISYTVWGFDDGHSWTNTWDFGAGAGAEAMATLYTADYQPKLAYRAIQADLAFTGAPQVLSRIPQHPTR</sequence>
<protein>
    <recommendedName>
        <fullName evidence="9">Beta-xylanase</fullName>
        <ecNumber evidence="9">3.2.1.8</ecNumber>
    </recommendedName>
</protein>
<dbReference type="PROSITE" id="PS51760">
    <property type="entry name" value="GH10_2"/>
    <property type="match status" value="1"/>
</dbReference>
<feature type="domain" description="GH10" evidence="11">
    <location>
        <begin position="31"/>
        <end position="374"/>
    </location>
</feature>
<dbReference type="InterPro" id="IPR017853">
    <property type="entry name" value="GH"/>
</dbReference>
<name>A0ABT9DC36_9CELL</name>
<keyword evidence="4 10" id="KW-0732">Signal</keyword>
<evidence type="ECO:0000256" key="5">
    <source>
        <dbReference type="ARBA" id="ARBA00022801"/>
    </source>
</evidence>
<dbReference type="InterPro" id="IPR044846">
    <property type="entry name" value="GH10"/>
</dbReference>
<evidence type="ECO:0000313" key="13">
    <source>
        <dbReference type="Proteomes" id="UP001232536"/>
    </source>
</evidence>
<evidence type="ECO:0000256" key="3">
    <source>
        <dbReference type="ARBA" id="ARBA00022651"/>
    </source>
</evidence>
<dbReference type="SUPFAM" id="SSF51445">
    <property type="entry name" value="(Trans)glycosidases"/>
    <property type="match status" value="1"/>
</dbReference>
<feature type="signal peptide" evidence="10">
    <location>
        <begin position="1"/>
        <end position="25"/>
    </location>
</feature>
<evidence type="ECO:0000313" key="12">
    <source>
        <dbReference type="EMBL" id="MDO8108453.1"/>
    </source>
</evidence>
<keyword evidence="3" id="KW-0858">Xylan degradation</keyword>
<evidence type="ECO:0000256" key="8">
    <source>
        <dbReference type="ARBA" id="ARBA00023326"/>
    </source>
</evidence>
<comment type="caution">
    <text evidence="12">The sequence shown here is derived from an EMBL/GenBank/DDBJ whole genome shotgun (WGS) entry which is preliminary data.</text>
</comment>
<organism evidence="12 13">
    <name type="scientific">Actinotalea lenta</name>
    <dbReference type="NCBI Taxonomy" id="3064654"/>
    <lineage>
        <taxon>Bacteria</taxon>
        <taxon>Bacillati</taxon>
        <taxon>Actinomycetota</taxon>
        <taxon>Actinomycetes</taxon>
        <taxon>Micrococcales</taxon>
        <taxon>Cellulomonadaceae</taxon>
        <taxon>Actinotalea</taxon>
    </lineage>
</organism>
<dbReference type="PRINTS" id="PR00134">
    <property type="entry name" value="GLHYDRLASE10"/>
</dbReference>
<keyword evidence="6 9" id="KW-0119">Carbohydrate metabolism</keyword>
<feature type="chain" id="PRO_5045409119" description="Beta-xylanase" evidence="10">
    <location>
        <begin position="26"/>
        <end position="393"/>
    </location>
</feature>
<reference evidence="12 13" key="1">
    <citation type="submission" date="2023-07" db="EMBL/GenBank/DDBJ databases">
        <title>Description of novel actinomycetes strains, isolated from tidal flat sediment.</title>
        <authorList>
            <person name="Lu C."/>
        </authorList>
    </citation>
    <scope>NUCLEOTIDE SEQUENCE [LARGE SCALE GENOMIC DNA]</scope>
    <source>
        <strain evidence="12 13">SYSU T00b441</strain>
    </source>
</reference>
<comment type="similarity">
    <text evidence="2 9">Belongs to the glycosyl hydrolase 10 (cellulase F) family.</text>
</comment>
<gene>
    <name evidence="12" type="ORF">Q6348_14745</name>
</gene>
<dbReference type="InterPro" id="IPR001000">
    <property type="entry name" value="GH10_dom"/>
</dbReference>
<keyword evidence="5 9" id="KW-0378">Hydrolase</keyword>
<comment type="catalytic activity">
    <reaction evidence="1 9">
        <text>Endohydrolysis of (1-&gt;4)-beta-D-xylosidic linkages in xylans.</text>
        <dbReference type="EC" id="3.2.1.8"/>
    </reaction>
</comment>
<dbReference type="Proteomes" id="UP001232536">
    <property type="component" value="Unassembled WGS sequence"/>
</dbReference>
<dbReference type="EC" id="3.2.1.8" evidence="9"/>
<evidence type="ECO:0000256" key="2">
    <source>
        <dbReference type="ARBA" id="ARBA00007495"/>
    </source>
</evidence>
<dbReference type="SMART" id="SM00633">
    <property type="entry name" value="Glyco_10"/>
    <property type="match status" value="1"/>
</dbReference>
<dbReference type="PANTHER" id="PTHR31490">
    <property type="entry name" value="GLYCOSYL HYDROLASE"/>
    <property type="match status" value="1"/>
</dbReference>
<keyword evidence="7 9" id="KW-0326">Glycosidase</keyword>
<keyword evidence="8 9" id="KW-0624">Polysaccharide degradation</keyword>
<keyword evidence="13" id="KW-1185">Reference proteome</keyword>
<evidence type="ECO:0000256" key="6">
    <source>
        <dbReference type="ARBA" id="ARBA00023277"/>
    </source>
</evidence>
<evidence type="ECO:0000256" key="10">
    <source>
        <dbReference type="SAM" id="SignalP"/>
    </source>
</evidence>
<dbReference type="RefSeq" id="WP_304602153.1">
    <property type="nucleotide sequence ID" value="NZ_JAUQYP010000002.1"/>
</dbReference>
<proteinExistence type="inferred from homology"/>
<dbReference type="Gene3D" id="3.20.20.80">
    <property type="entry name" value="Glycosidases"/>
    <property type="match status" value="1"/>
</dbReference>
<dbReference type="EMBL" id="JAUQYP010000002">
    <property type="protein sequence ID" value="MDO8108453.1"/>
    <property type="molecule type" value="Genomic_DNA"/>
</dbReference>
<accession>A0ABT9DC36</accession>
<evidence type="ECO:0000259" key="11">
    <source>
        <dbReference type="PROSITE" id="PS51760"/>
    </source>
</evidence>
<dbReference type="Pfam" id="PF00331">
    <property type="entry name" value="Glyco_hydro_10"/>
    <property type="match status" value="1"/>
</dbReference>
<evidence type="ECO:0000256" key="1">
    <source>
        <dbReference type="ARBA" id="ARBA00000681"/>
    </source>
</evidence>